<sequence length="207" mass="23246">MDDGVRTRELVEAFIRDLDERGHRAYLSYARDLAHDLAEAVELETGDARFLALAEARDKARSLRHSVVSDQRRAAKAENAARTDLEFVSDASPWIGQERLTQAQDESYATRRNYAAHASASTHLRKIIRSIGRDLAREAAAARAGGTPRAVTASRRLIELSLRLAVQDPAPRRRDHWTKLHKLGPHPNRAQLRYAVVVLLREFGSLP</sequence>
<keyword evidence="2" id="KW-1185">Reference proteome</keyword>
<reference evidence="2" key="1">
    <citation type="journal article" date="2019" name="Int. J. Syst. Evol. Microbiol.">
        <title>The Global Catalogue of Microorganisms (GCM) 10K type strain sequencing project: providing services to taxonomists for standard genome sequencing and annotation.</title>
        <authorList>
            <consortium name="The Broad Institute Genomics Platform"/>
            <consortium name="The Broad Institute Genome Sequencing Center for Infectious Disease"/>
            <person name="Wu L."/>
            <person name="Ma J."/>
        </authorList>
    </citation>
    <scope>NUCLEOTIDE SEQUENCE [LARGE SCALE GENOMIC DNA]</scope>
    <source>
        <strain evidence="2">JCM 17440</strain>
    </source>
</reference>
<evidence type="ECO:0000313" key="1">
    <source>
        <dbReference type="EMBL" id="GAA4236390.1"/>
    </source>
</evidence>
<comment type="caution">
    <text evidence="1">The sequence shown here is derived from an EMBL/GenBank/DDBJ whole genome shotgun (WGS) entry which is preliminary data.</text>
</comment>
<name>A0ABP8CA54_9ACTN</name>
<proteinExistence type="predicted"/>
<accession>A0ABP8CA54</accession>
<protein>
    <submittedName>
        <fullName evidence="1">Uncharacterized protein</fullName>
    </submittedName>
</protein>
<evidence type="ECO:0000313" key="2">
    <source>
        <dbReference type="Proteomes" id="UP001501710"/>
    </source>
</evidence>
<dbReference type="Proteomes" id="UP001501710">
    <property type="component" value="Unassembled WGS sequence"/>
</dbReference>
<gene>
    <name evidence="1" type="ORF">GCM10022254_45900</name>
</gene>
<dbReference type="EMBL" id="BAABAS010000015">
    <property type="protein sequence ID" value="GAA4236390.1"/>
    <property type="molecule type" value="Genomic_DNA"/>
</dbReference>
<organism evidence="1 2">
    <name type="scientific">Actinomadura meridiana</name>
    <dbReference type="NCBI Taxonomy" id="559626"/>
    <lineage>
        <taxon>Bacteria</taxon>
        <taxon>Bacillati</taxon>
        <taxon>Actinomycetota</taxon>
        <taxon>Actinomycetes</taxon>
        <taxon>Streptosporangiales</taxon>
        <taxon>Thermomonosporaceae</taxon>
        <taxon>Actinomadura</taxon>
    </lineage>
</organism>